<evidence type="ECO:0000256" key="11">
    <source>
        <dbReference type="PROSITE-ProRule" id="PRU00042"/>
    </source>
</evidence>
<dbReference type="EMBL" id="JAUNZN010000086">
    <property type="protein sequence ID" value="KAK4805478.1"/>
    <property type="molecule type" value="Genomic_DNA"/>
</dbReference>
<sequence length="279" mass="30604">MSSWPSSSSSGLVAGRTKEEEDSQSPELGERQLGNHHEMMQTSFSHGQGTFEDLDAAPPSEEDVLNAENIFSWRYSLIHHHTGESFGDGSNLISHQRIHHGKKPFFCGKSFGQRVDLISHRSILGEKSYVCPSCGKCFVQRSHLTTHQMTLGGERPYMGQDRRKSFGRSSSLIRHQWIHMPELCEGRHRELKAHGTPVDPHGRGYLQVLHVPEDLQGAEVPPEPPRGVEGGGDSPCMGEPTLAPSAGEASAMVPTSCPTRGSIMVRDRIDAPVVARASP</sequence>
<protein>
    <recommendedName>
        <fullName evidence="13">C2H2-type domain-containing protein</fullName>
    </recommendedName>
</protein>
<evidence type="ECO:0000256" key="5">
    <source>
        <dbReference type="ARBA" id="ARBA00022771"/>
    </source>
</evidence>
<evidence type="ECO:0000259" key="13">
    <source>
        <dbReference type="PROSITE" id="PS50157"/>
    </source>
</evidence>
<keyword evidence="7" id="KW-0805">Transcription regulation</keyword>
<feature type="domain" description="C2H2-type" evidence="13">
    <location>
        <begin position="75"/>
        <end position="104"/>
    </location>
</feature>
<keyword evidence="3" id="KW-0479">Metal-binding</keyword>
<dbReference type="GO" id="GO:0005634">
    <property type="term" value="C:nucleus"/>
    <property type="evidence" value="ECO:0007669"/>
    <property type="project" value="UniProtKB-SubCell"/>
</dbReference>
<evidence type="ECO:0000256" key="3">
    <source>
        <dbReference type="ARBA" id="ARBA00022723"/>
    </source>
</evidence>
<evidence type="ECO:0000256" key="1">
    <source>
        <dbReference type="ARBA" id="ARBA00003767"/>
    </source>
</evidence>
<keyword evidence="4" id="KW-0677">Repeat</keyword>
<dbReference type="PANTHER" id="PTHR23226">
    <property type="entry name" value="ZINC FINGER AND SCAN DOMAIN-CONTAINING"/>
    <property type="match status" value="1"/>
</dbReference>
<dbReference type="AlphaFoldDB" id="A0AAN7N8E7"/>
<name>A0AAN7N8E7_MYCAM</name>
<gene>
    <name evidence="14" type="ORF">QYF61_000613</name>
</gene>
<evidence type="ECO:0000256" key="7">
    <source>
        <dbReference type="ARBA" id="ARBA00023015"/>
    </source>
</evidence>
<feature type="domain" description="C2H2-type" evidence="13">
    <location>
        <begin position="129"/>
        <end position="156"/>
    </location>
</feature>
<dbReference type="Pfam" id="PF00096">
    <property type="entry name" value="zf-C2H2"/>
    <property type="match status" value="1"/>
</dbReference>
<dbReference type="SUPFAM" id="SSF57667">
    <property type="entry name" value="beta-beta-alpha zinc fingers"/>
    <property type="match status" value="2"/>
</dbReference>
<dbReference type="Gene3D" id="3.30.160.60">
    <property type="entry name" value="Classic Zinc Finger"/>
    <property type="match status" value="3"/>
</dbReference>
<evidence type="ECO:0000256" key="6">
    <source>
        <dbReference type="ARBA" id="ARBA00022833"/>
    </source>
</evidence>
<comment type="subcellular location">
    <subcellularLocation>
        <location evidence="2">Nucleus</location>
    </subcellularLocation>
</comment>
<accession>A0AAN7N8E7</accession>
<keyword evidence="6" id="KW-0862">Zinc</keyword>
<dbReference type="Proteomes" id="UP001333110">
    <property type="component" value="Unassembled WGS sequence"/>
</dbReference>
<dbReference type="PANTHER" id="PTHR23226:SF85">
    <property type="entry name" value="ZINC FINGER PROTEIN 397"/>
    <property type="match status" value="1"/>
</dbReference>
<keyword evidence="5 11" id="KW-0863">Zinc-finger</keyword>
<comment type="caution">
    <text evidence="14">The sequence shown here is derived from an EMBL/GenBank/DDBJ whole genome shotgun (WGS) entry which is preliminary data.</text>
</comment>
<keyword evidence="9" id="KW-0804">Transcription</keyword>
<reference evidence="14 15" key="1">
    <citation type="journal article" date="2023" name="J. Hered.">
        <title>Chromosome-level genome of the wood stork (Mycteria americana) provides insight into avian chromosome evolution.</title>
        <authorList>
            <person name="Flamio R. Jr."/>
            <person name="Ramstad K.M."/>
        </authorList>
    </citation>
    <scope>NUCLEOTIDE SEQUENCE [LARGE SCALE GENOMIC DNA]</scope>
    <source>
        <strain evidence="14">JAX WOST 10</strain>
    </source>
</reference>
<organism evidence="14 15">
    <name type="scientific">Mycteria americana</name>
    <name type="common">Wood stork</name>
    <dbReference type="NCBI Taxonomy" id="33587"/>
    <lineage>
        <taxon>Eukaryota</taxon>
        <taxon>Metazoa</taxon>
        <taxon>Chordata</taxon>
        <taxon>Craniata</taxon>
        <taxon>Vertebrata</taxon>
        <taxon>Euteleostomi</taxon>
        <taxon>Archelosauria</taxon>
        <taxon>Archosauria</taxon>
        <taxon>Dinosauria</taxon>
        <taxon>Saurischia</taxon>
        <taxon>Theropoda</taxon>
        <taxon>Coelurosauria</taxon>
        <taxon>Aves</taxon>
        <taxon>Neognathae</taxon>
        <taxon>Neoaves</taxon>
        <taxon>Aequornithes</taxon>
        <taxon>Ciconiiformes</taxon>
        <taxon>Ciconiidae</taxon>
        <taxon>Mycteria</taxon>
    </lineage>
</organism>
<evidence type="ECO:0000256" key="9">
    <source>
        <dbReference type="ARBA" id="ARBA00023163"/>
    </source>
</evidence>
<comment type="function">
    <text evidence="1">May be involved in transcriptional regulation.</text>
</comment>
<evidence type="ECO:0000256" key="2">
    <source>
        <dbReference type="ARBA" id="ARBA00004123"/>
    </source>
</evidence>
<evidence type="ECO:0000256" key="8">
    <source>
        <dbReference type="ARBA" id="ARBA00023125"/>
    </source>
</evidence>
<dbReference type="GO" id="GO:0000978">
    <property type="term" value="F:RNA polymerase II cis-regulatory region sequence-specific DNA binding"/>
    <property type="evidence" value="ECO:0007669"/>
    <property type="project" value="TreeGrafter"/>
</dbReference>
<dbReference type="InterPro" id="IPR013087">
    <property type="entry name" value="Znf_C2H2_type"/>
</dbReference>
<keyword evidence="8" id="KW-0238">DNA-binding</keyword>
<evidence type="ECO:0000313" key="14">
    <source>
        <dbReference type="EMBL" id="KAK4805478.1"/>
    </source>
</evidence>
<evidence type="ECO:0000256" key="12">
    <source>
        <dbReference type="SAM" id="MobiDB-lite"/>
    </source>
</evidence>
<feature type="region of interest" description="Disordered" evidence="12">
    <location>
        <begin position="216"/>
        <end position="263"/>
    </location>
</feature>
<dbReference type="GO" id="GO:0008270">
    <property type="term" value="F:zinc ion binding"/>
    <property type="evidence" value="ECO:0007669"/>
    <property type="project" value="UniProtKB-KW"/>
</dbReference>
<feature type="compositionally biased region" description="Low complexity" evidence="12">
    <location>
        <begin position="1"/>
        <end position="10"/>
    </location>
</feature>
<dbReference type="InterPro" id="IPR036236">
    <property type="entry name" value="Znf_C2H2_sf"/>
</dbReference>
<evidence type="ECO:0000256" key="4">
    <source>
        <dbReference type="ARBA" id="ARBA00022737"/>
    </source>
</evidence>
<keyword evidence="10" id="KW-0539">Nucleus</keyword>
<dbReference type="GO" id="GO:0000981">
    <property type="term" value="F:DNA-binding transcription factor activity, RNA polymerase II-specific"/>
    <property type="evidence" value="ECO:0007669"/>
    <property type="project" value="TreeGrafter"/>
</dbReference>
<dbReference type="PROSITE" id="PS50157">
    <property type="entry name" value="ZINC_FINGER_C2H2_2"/>
    <property type="match status" value="2"/>
</dbReference>
<dbReference type="FunFam" id="3.30.160.60:FF:000363">
    <property type="entry name" value="Zinc finger protein 239"/>
    <property type="match status" value="1"/>
</dbReference>
<evidence type="ECO:0000313" key="15">
    <source>
        <dbReference type="Proteomes" id="UP001333110"/>
    </source>
</evidence>
<evidence type="ECO:0000256" key="10">
    <source>
        <dbReference type="ARBA" id="ARBA00023242"/>
    </source>
</evidence>
<proteinExistence type="predicted"/>
<feature type="region of interest" description="Disordered" evidence="12">
    <location>
        <begin position="1"/>
        <end position="30"/>
    </location>
</feature>
<keyword evidence="15" id="KW-1185">Reference proteome</keyword>